<evidence type="ECO:0000256" key="2">
    <source>
        <dbReference type="SAM" id="MobiDB-lite"/>
    </source>
</evidence>
<feature type="compositionally biased region" description="Acidic residues" evidence="2">
    <location>
        <begin position="819"/>
        <end position="828"/>
    </location>
</feature>
<evidence type="ECO:0000313" key="4">
    <source>
        <dbReference type="Proteomes" id="UP000192596"/>
    </source>
</evidence>
<dbReference type="EMBL" id="NAJO01000039">
    <property type="protein sequence ID" value="OQN99640.1"/>
    <property type="molecule type" value="Genomic_DNA"/>
</dbReference>
<feature type="region of interest" description="Disordered" evidence="2">
    <location>
        <begin position="1"/>
        <end position="84"/>
    </location>
</feature>
<feature type="compositionally biased region" description="Polar residues" evidence="2">
    <location>
        <begin position="274"/>
        <end position="290"/>
    </location>
</feature>
<keyword evidence="1" id="KW-0175">Coiled coil</keyword>
<feature type="compositionally biased region" description="Basic and acidic residues" evidence="2">
    <location>
        <begin position="48"/>
        <end position="60"/>
    </location>
</feature>
<sequence>MDLPPPVPPKDTPQKRGMASREPSAAPLSGSKRKREADVDMAYGATDGHFHGAEDSDTRTPTKRSRLNIPYTDDELTDDATPVQSHNVRRKKGVNNLSNLNLRHAAQQQARAQAEALLQARESKFLEGSLTDKPSDQPPSVFTRMIRTDSGNIKLVDDLMSDYHEEAEGGASTSYRVSEHIEALPSMPPPRLTQDPAPANPGIFSRLSRTFGISMHPVKMWKDVWNETKEELTQKNLADLERKRLMKEEAEAKYAQMKSTGGFTFKPVFNFTNSESTTPRDSGVSMSTEGVAQDARDSHNTRDSLDTKHVPSYNYRLTLATDDSQPREHMQPASMIKTIKSRLHFKRPSLANIRGDLKRMASSNDLLAPVDPSQIGRDPSCSVSPVKTDMESVDSALKRPTSKLDLRRQHKLSKRVSDLEVKLRNARVELDEALVEASPMPTLKGRYAKFTSGTTLKRPKFVPGKLASLPSERLLDPASIMDRSEDESADDRVNHARDASADMSDWDGEETVKQRSRAGSRKPYPRRATSLFKLTDKYTTTTTHQTTIDSTTETKPESNRDEDKMELDAMSQITTEVQLHELSAALSPTADVQTVDLHTISGAAYEPESNIMPVAELEADIPLELEDPAIEAPTASETLTVDAQTTDKQDYASLDAKLKELDASVKAAKNAGRLKKRKSNAAAEDLREFKLGKNNVYSDEDSEWESAKSKKKRKSAGAAKKGPVAKSSSPAGKVTKPVKIAKKAAVAAKASLPAHIITKQVAATGAIAATENVAELDGDVVMQTTQDTITVAGAEANIDSPELAPRTSMDSQTAPLEPLYEEEEEEETSPSASIASVTSNDDVFKPTFFKAMRPRSRSASPRKEAGTEEELMVKATKAVWEKRDGNGKGWGFEGLKEGSGNAEGAGMGKKGGEAFEWPEDVF</sequence>
<feature type="region of interest" description="Disordered" evidence="2">
    <location>
        <begin position="482"/>
        <end position="564"/>
    </location>
</feature>
<comment type="caution">
    <text evidence="3">The sequence shown here is derived from an EMBL/GenBank/DDBJ whole genome shotgun (WGS) entry which is preliminary data.</text>
</comment>
<dbReference type="AlphaFoldDB" id="A0A1V8SL23"/>
<feature type="region of interest" description="Disordered" evidence="2">
    <location>
        <begin position="274"/>
        <end position="309"/>
    </location>
</feature>
<accession>A0A1V8SL23</accession>
<feature type="compositionally biased region" description="Basic and acidic residues" evidence="2">
    <location>
        <begin position="294"/>
        <end position="309"/>
    </location>
</feature>
<proteinExistence type="predicted"/>
<gene>
    <name evidence="3" type="ORF">B0A48_14782</name>
</gene>
<organism evidence="3 4">
    <name type="scientific">Cryoendolithus antarcticus</name>
    <dbReference type="NCBI Taxonomy" id="1507870"/>
    <lineage>
        <taxon>Eukaryota</taxon>
        <taxon>Fungi</taxon>
        <taxon>Dikarya</taxon>
        <taxon>Ascomycota</taxon>
        <taxon>Pezizomycotina</taxon>
        <taxon>Dothideomycetes</taxon>
        <taxon>Dothideomycetidae</taxon>
        <taxon>Cladosporiales</taxon>
        <taxon>Cladosporiaceae</taxon>
        <taxon>Cryoendolithus</taxon>
    </lineage>
</organism>
<keyword evidence="4" id="KW-1185">Reference proteome</keyword>
<feature type="compositionally biased region" description="Basic and acidic residues" evidence="2">
    <location>
        <begin position="490"/>
        <end position="500"/>
    </location>
</feature>
<feature type="region of interest" description="Disordered" evidence="2">
    <location>
        <begin position="368"/>
        <end position="395"/>
    </location>
</feature>
<dbReference type="STRING" id="1507870.A0A1V8SL23"/>
<name>A0A1V8SL23_9PEZI</name>
<evidence type="ECO:0000256" key="1">
    <source>
        <dbReference type="SAM" id="Coils"/>
    </source>
</evidence>
<feature type="compositionally biased region" description="Polar residues" evidence="2">
    <location>
        <begin position="829"/>
        <end position="841"/>
    </location>
</feature>
<dbReference type="OrthoDB" id="5226996at2759"/>
<feature type="region of interest" description="Disordered" evidence="2">
    <location>
        <begin position="698"/>
        <end position="734"/>
    </location>
</feature>
<feature type="compositionally biased region" description="Pro residues" evidence="2">
    <location>
        <begin position="1"/>
        <end position="11"/>
    </location>
</feature>
<feature type="compositionally biased region" description="Basic residues" evidence="2">
    <location>
        <begin position="514"/>
        <end position="525"/>
    </location>
</feature>
<reference evidence="4" key="1">
    <citation type="submission" date="2017-03" db="EMBL/GenBank/DDBJ databases">
        <title>Genomes of endolithic fungi from Antarctica.</title>
        <authorList>
            <person name="Coleine C."/>
            <person name="Masonjones S."/>
            <person name="Stajich J.E."/>
        </authorList>
    </citation>
    <scope>NUCLEOTIDE SEQUENCE [LARGE SCALE GENOMIC DNA]</scope>
    <source>
        <strain evidence="4">CCFEE 5527</strain>
    </source>
</reference>
<evidence type="ECO:0000313" key="3">
    <source>
        <dbReference type="EMBL" id="OQN99640.1"/>
    </source>
</evidence>
<feature type="compositionally biased region" description="Basic and acidic residues" evidence="2">
    <location>
        <begin position="552"/>
        <end position="564"/>
    </location>
</feature>
<dbReference type="Proteomes" id="UP000192596">
    <property type="component" value="Unassembled WGS sequence"/>
</dbReference>
<dbReference type="InParanoid" id="A0A1V8SL23"/>
<feature type="region of interest" description="Disordered" evidence="2">
    <location>
        <begin position="798"/>
        <end position="871"/>
    </location>
</feature>
<protein>
    <submittedName>
        <fullName evidence="3">Uncharacterized protein</fullName>
    </submittedName>
</protein>
<feature type="region of interest" description="Disordered" evidence="2">
    <location>
        <begin position="883"/>
        <end position="922"/>
    </location>
</feature>
<feature type="compositionally biased region" description="Low complexity" evidence="2">
    <location>
        <begin position="537"/>
        <end position="551"/>
    </location>
</feature>
<feature type="coiled-coil region" evidence="1">
    <location>
        <begin position="409"/>
        <end position="436"/>
    </location>
</feature>